<dbReference type="GO" id="GO:0007165">
    <property type="term" value="P:signal transduction"/>
    <property type="evidence" value="ECO:0007669"/>
    <property type="project" value="InterPro"/>
</dbReference>
<evidence type="ECO:0000313" key="3">
    <source>
        <dbReference type="Proteomes" id="UP000732377"/>
    </source>
</evidence>
<sequence length="156" mass="16959">MATSQQRTGDEQFVVFRLANEHYGLPIRSVREIIVLREVTRMPETASYVEGIVDLRGRIVPVINLRTKLGLPPGGGERGGRTVVTEFGDAEAGLVVDEVVGVMRVDASSIEAPPQMTDVDRRAVSAIARVQNRLVILLDLGAILEPSPEGLPMHHA</sequence>
<evidence type="ECO:0000259" key="1">
    <source>
        <dbReference type="PROSITE" id="PS50851"/>
    </source>
</evidence>
<name>A0A953IAI5_SYMTR</name>
<comment type="caution">
    <text evidence="2">The sequence shown here is derived from an EMBL/GenBank/DDBJ whole genome shotgun (WGS) entry which is preliminary data.</text>
</comment>
<dbReference type="Gene3D" id="2.40.50.180">
    <property type="entry name" value="CheA-289, Domain 4"/>
    <property type="match status" value="1"/>
</dbReference>
<dbReference type="InterPro" id="IPR036061">
    <property type="entry name" value="CheW-like_dom_sf"/>
</dbReference>
<gene>
    <name evidence="2" type="ORF">CWE10_14890</name>
</gene>
<organism evidence="2 3">
    <name type="scientific">Symbiobacterium thermophilum</name>
    <dbReference type="NCBI Taxonomy" id="2734"/>
    <lineage>
        <taxon>Bacteria</taxon>
        <taxon>Bacillati</taxon>
        <taxon>Bacillota</taxon>
        <taxon>Clostridia</taxon>
        <taxon>Eubacteriales</taxon>
        <taxon>Symbiobacteriaceae</taxon>
        <taxon>Symbiobacterium</taxon>
    </lineage>
</organism>
<feature type="domain" description="CheW-like" evidence="1">
    <location>
        <begin position="10"/>
        <end position="149"/>
    </location>
</feature>
<dbReference type="RefSeq" id="WP_273380702.1">
    <property type="nucleotide sequence ID" value="NZ_PIUK01000184.1"/>
</dbReference>
<dbReference type="Gene3D" id="2.30.30.40">
    <property type="entry name" value="SH3 Domains"/>
    <property type="match status" value="1"/>
</dbReference>
<dbReference type="SUPFAM" id="SSF50341">
    <property type="entry name" value="CheW-like"/>
    <property type="match status" value="1"/>
</dbReference>
<dbReference type="Pfam" id="PF01584">
    <property type="entry name" value="CheW"/>
    <property type="match status" value="1"/>
</dbReference>
<dbReference type="PANTHER" id="PTHR22617">
    <property type="entry name" value="CHEMOTAXIS SENSOR HISTIDINE KINASE-RELATED"/>
    <property type="match status" value="1"/>
</dbReference>
<dbReference type="EMBL" id="PIUK01000184">
    <property type="protein sequence ID" value="MBY6277468.1"/>
    <property type="molecule type" value="Genomic_DNA"/>
</dbReference>
<dbReference type="InterPro" id="IPR002545">
    <property type="entry name" value="CheW-lke_dom"/>
</dbReference>
<dbReference type="SMART" id="SM00260">
    <property type="entry name" value="CheW"/>
    <property type="match status" value="1"/>
</dbReference>
<accession>A0A953IAI5</accession>
<dbReference type="GO" id="GO:0005829">
    <property type="term" value="C:cytosol"/>
    <property type="evidence" value="ECO:0007669"/>
    <property type="project" value="TreeGrafter"/>
</dbReference>
<dbReference type="AlphaFoldDB" id="A0A953IAI5"/>
<dbReference type="PROSITE" id="PS50851">
    <property type="entry name" value="CHEW"/>
    <property type="match status" value="1"/>
</dbReference>
<protein>
    <submittedName>
        <fullName evidence="2">Chemotaxis protein CheW</fullName>
    </submittedName>
</protein>
<evidence type="ECO:0000313" key="2">
    <source>
        <dbReference type="EMBL" id="MBY6277468.1"/>
    </source>
</evidence>
<dbReference type="GO" id="GO:0006935">
    <property type="term" value="P:chemotaxis"/>
    <property type="evidence" value="ECO:0007669"/>
    <property type="project" value="InterPro"/>
</dbReference>
<reference evidence="2" key="1">
    <citation type="submission" date="2017-11" db="EMBL/GenBank/DDBJ databases">
        <title>Three new genomes from thermophilic consortium.</title>
        <authorList>
            <person name="Quaggio R."/>
            <person name="Amgarten D."/>
            <person name="Setubal J.C."/>
        </authorList>
    </citation>
    <scope>NUCLEOTIDE SEQUENCE</scope>
    <source>
        <strain evidence="2">ZCTH01-B2</strain>
    </source>
</reference>
<proteinExistence type="predicted"/>
<dbReference type="Proteomes" id="UP000732377">
    <property type="component" value="Unassembled WGS sequence"/>
</dbReference>
<dbReference type="PANTHER" id="PTHR22617:SF23">
    <property type="entry name" value="CHEMOTAXIS PROTEIN CHEW"/>
    <property type="match status" value="1"/>
</dbReference>
<dbReference type="InterPro" id="IPR039315">
    <property type="entry name" value="CheW"/>
</dbReference>